<evidence type="ECO:0000256" key="1">
    <source>
        <dbReference type="ARBA" id="ARBA00006787"/>
    </source>
</evidence>
<dbReference type="RefSeq" id="WP_017744223.1">
    <property type="nucleotide sequence ID" value="NZ_KQ976354.1"/>
</dbReference>
<feature type="binding site" evidence="5">
    <location>
        <position position="660"/>
    </location>
    <ligand>
        <name>Fe cation</name>
        <dbReference type="ChEBI" id="CHEBI:24875"/>
        <note>catalytic</note>
    </ligand>
</feature>
<dbReference type="InterPro" id="IPR004294">
    <property type="entry name" value="Carotenoid_Oase"/>
</dbReference>
<dbReference type="OrthoDB" id="972944at2"/>
<comment type="similarity">
    <text evidence="1">Belongs to the carotenoid oxygenase family.</text>
</comment>
<dbReference type="GO" id="GO:0016121">
    <property type="term" value="P:carotene catabolic process"/>
    <property type="evidence" value="ECO:0007669"/>
    <property type="project" value="TreeGrafter"/>
</dbReference>
<dbReference type="GO" id="GO:0010436">
    <property type="term" value="F:carotenoid dioxygenase activity"/>
    <property type="evidence" value="ECO:0007669"/>
    <property type="project" value="TreeGrafter"/>
</dbReference>
<proteinExistence type="inferred from homology"/>
<evidence type="ECO:0000256" key="3">
    <source>
        <dbReference type="ARBA" id="ARBA00023002"/>
    </source>
</evidence>
<gene>
    <name evidence="6" type="ORF">WA1_45755</name>
</gene>
<sequence>MAKYKSEDRNSSKAIPQSVVAPINHGDSTILPKSKIDTSRAEIEIDELDIQIYKPGSQERQTDLFNVEQPHNKKIQLPQDLYGYTFICAPLSPGDGTQVYNGDGMIYRLGFEAGKANIKTRIAKTPCYYADQATKNDSLLYQFHDGGVARTSLALGSRNQLNTAFAQTRERLVVTFDAGRPYEIDPDTMELLEPVGSTKDWLSIFPIIPWIFPTYSNPAHPVADVTKDSSGISSTDDSEFLYSVNYSTGYNGKFQKIVNQSLNIIYWINYFKEIWKKLEKSKITYEDVFGSFTDLVRYNFTTKKMERWRLYLDGKPLYISQAVHQIAITKDYIIIPDVPFMVELSQIFSPFLIDLIRKNPFVGDLGKWISSVFLQLIKQKSFTNFYIVRRQALAASGNQCNEPINELPVTKFSVPYGVSHFTVDYENSEDKITLHVGHRNGWDVTEWISRFDEPVLEEGKNQLRQDLEGMVVGPMDLGLLGRYVIDGKTGNLLDAKLVSDPESTWSLSVYTHRELCRDRQSETETKIKNIYWMSWGFSWELIPKRIDDAYKESDYRTISYQELPTEDKPSTLLRLDTESMKIADSFQFPNGYLGCSPQFIPSSQPLPEGKDKSTHGYIVCVVLSDDKPKGEFWIFDANDFNDKPIYRLSHQDLHLRFTIHSTWLPEIKKSNNSETTDREKRREDSLKLDCDVLVRKGSAKLQKIFDRVVYPHFIQQTPEDELLKSLREADKNNL</sequence>
<accession>A0A139WWY8</accession>
<name>A0A139WWY8_9CYAN</name>
<keyword evidence="4 5" id="KW-0408">Iron</keyword>
<protein>
    <recommendedName>
        <fullName evidence="8">Lignostilbene-alpha,beta-dioxygenase</fullName>
    </recommendedName>
</protein>
<evidence type="ECO:0000313" key="6">
    <source>
        <dbReference type="EMBL" id="KYC36959.1"/>
    </source>
</evidence>
<dbReference type="PANTHER" id="PTHR10543">
    <property type="entry name" value="BETA-CAROTENE DIOXYGENASE"/>
    <property type="match status" value="1"/>
</dbReference>
<feature type="binding site" evidence="5">
    <location>
        <position position="220"/>
    </location>
    <ligand>
        <name>Fe cation</name>
        <dbReference type="ChEBI" id="CHEBI:24875"/>
        <note>catalytic</note>
    </ligand>
</feature>
<evidence type="ECO:0000256" key="4">
    <source>
        <dbReference type="ARBA" id="ARBA00023004"/>
    </source>
</evidence>
<feature type="binding site" evidence="5">
    <location>
        <position position="420"/>
    </location>
    <ligand>
        <name>Fe cation</name>
        <dbReference type="ChEBI" id="CHEBI:24875"/>
        <note>catalytic</note>
    </ligand>
</feature>
<evidence type="ECO:0008006" key="8">
    <source>
        <dbReference type="Google" id="ProtNLM"/>
    </source>
</evidence>
<keyword evidence="3" id="KW-0560">Oxidoreductase</keyword>
<comment type="cofactor">
    <cofactor evidence="5">
        <name>Fe(2+)</name>
        <dbReference type="ChEBI" id="CHEBI:29033"/>
    </cofactor>
    <text evidence="5">Binds 1 Fe(2+) ion per subunit.</text>
</comment>
<keyword evidence="2 5" id="KW-0479">Metal-binding</keyword>
<dbReference type="PANTHER" id="PTHR10543:SF89">
    <property type="entry name" value="CAROTENOID 9,10(9',10')-CLEAVAGE DIOXYGENASE 1"/>
    <property type="match status" value="1"/>
</dbReference>
<dbReference type="AlphaFoldDB" id="A0A139WWY8"/>
<dbReference type="EMBL" id="ANNX02000047">
    <property type="protein sequence ID" value="KYC36959.1"/>
    <property type="molecule type" value="Genomic_DNA"/>
</dbReference>
<feature type="binding site" evidence="5">
    <location>
        <position position="324"/>
    </location>
    <ligand>
        <name>Fe cation</name>
        <dbReference type="ChEBI" id="CHEBI:24875"/>
        <note>catalytic</note>
    </ligand>
</feature>
<dbReference type="STRING" id="128403.WA1_45755"/>
<evidence type="ECO:0000256" key="2">
    <source>
        <dbReference type="ARBA" id="ARBA00022723"/>
    </source>
</evidence>
<comment type="caution">
    <text evidence="6">The sequence shown here is derived from an EMBL/GenBank/DDBJ whole genome shotgun (WGS) entry which is preliminary data.</text>
</comment>
<dbReference type="Proteomes" id="UP000076925">
    <property type="component" value="Unassembled WGS sequence"/>
</dbReference>
<evidence type="ECO:0000256" key="5">
    <source>
        <dbReference type="PIRSR" id="PIRSR604294-1"/>
    </source>
</evidence>
<evidence type="ECO:0000313" key="7">
    <source>
        <dbReference type="Proteomes" id="UP000076925"/>
    </source>
</evidence>
<reference evidence="6 7" key="1">
    <citation type="journal article" date="2013" name="Genome Biol. Evol.">
        <title>Genomes of Stigonematalean cyanobacteria (subsection V) and the evolution of oxygenic photosynthesis from prokaryotes to plastids.</title>
        <authorList>
            <person name="Dagan T."/>
            <person name="Roettger M."/>
            <person name="Stucken K."/>
            <person name="Landan G."/>
            <person name="Koch R."/>
            <person name="Major P."/>
            <person name="Gould S.B."/>
            <person name="Goremykin V.V."/>
            <person name="Rippka R."/>
            <person name="Tandeau de Marsac N."/>
            <person name="Gugger M."/>
            <person name="Lockhart P.J."/>
            <person name="Allen J.F."/>
            <person name="Brune I."/>
            <person name="Maus I."/>
            <person name="Puhler A."/>
            <person name="Martin W.F."/>
        </authorList>
    </citation>
    <scope>NUCLEOTIDE SEQUENCE [LARGE SCALE GENOMIC DNA]</scope>
    <source>
        <strain evidence="6 7">PCC 7110</strain>
    </source>
</reference>
<organism evidence="6 7">
    <name type="scientific">Scytonema hofmannii PCC 7110</name>
    <dbReference type="NCBI Taxonomy" id="128403"/>
    <lineage>
        <taxon>Bacteria</taxon>
        <taxon>Bacillati</taxon>
        <taxon>Cyanobacteriota</taxon>
        <taxon>Cyanophyceae</taxon>
        <taxon>Nostocales</taxon>
        <taxon>Scytonemataceae</taxon>
        <taxon>Scytonema</taxon>
    </lineage>
</organism>
<dbReference type="GO" id="GO:0046872">
    <property type="term" value="F:metal ion binding"/>
    <property type="evidence" value="ECO:0007669"/>
    <property type="project" value="UniProtKB-KW"/>
</dbReference>
<dbReference type="Pfam" id="PF03055">
    <property type="entry name" value="RPE65"/>
    <property type="match status" value="1"/>
</dbReference>
<keyword evidence="7" id="KW-1185">Reference proteome</keyword>